<sequence length="66" mass="7471">MSNEITFRVKINRLTNTRLFDQVSAYPSGTRAELTRLALSGYLDKHTAIPSLDDDSSFDELTSMME</sequence>
<proteinExistence type="predicted"/>
<reference evidence="1" key="1">
    <citation type="submission" date="2018-06" db="EMBL/GenBank/DDBJ databases">
        <authorList>
            <person name="Zhirakovskaya E."/>
        </authorList>
    </citation>
    <scope>NUCLEOTIDE SEQUENCE</scope>
</reference>
<dbReference type="AlphaFoldDB" id="A0A3B0YSL4"/>
<protein>
    <submittedName>
        <fullName evidence="1">Uncharacterized protein</fullName>
    </submittedName>
</protein>
<gene>
    <name evidence="1" type="ORF">MNBD_GAMMA12-1784</name>
</gene>
<dbReference type="EMBL" id="UOFL01000033">
    <property type="protein sequence ID" value="VAW71844.1"/>
    <property type="molecule type" value="Genomic_DNA"/>
</dbReference>
<evidence type="ECO:0000313" key="1">
    <source>
        <dbReference type="EMBL" id="VAW71844.1"/>
    </source>
</evidence>
<accession>A0A3B0YSL4</accession>
<organism evidence="1">
    <name type="scientific">hydrothermal vent metagenome</name>
    <dbReference type="NCBI Taxonomy" id="652676"/>
    <lineage>
        <taxon>unclassified sequences</taxon>
        <taxon>metagenomes</taxon>
        <taxon>ecological metagenomes</taxon>
    </lineage>
</organism>
<name>A0A3B0YSL4_9ZZZZ</name>